<reference evidence="2" key="1">
    <citation type="journal article" date="1999" name="Methods Enzymol.">
        <title>High-efficiency full-length cDNA cloning.</title>
        <authorList>
            <person name="Carninci P."/>
            <person name="Hayashizaki Y."/>
        </authorList>
    </citation>
    <scope>NUCLEOTIDE SEQUENCE</scope>
    <source>
        <strain evidence="2">C57BL/6J</strain>
        <tissue evidence="2">Retina</tissue>
    </source>
</reference>
<dbReference type="DNASU" id="546024"/>
<proteinExistence type="evidence at transcript level"/>
<dbReference type="EMBL" id="AK149251">
    <property type="protein sequence ID" value="BAE28773.1"/>
    <property type="molecule type" value="mRNA"/>
</dbReference>
<dbReference type="EMBL" id="AK149256">
    <property type="protein sequence ID" value="BAE28776.1"/>
    <property type="molecule type" value="mRNA"/>
</dbReference>
<organism evidence="2">
    <name type="scientific">Mus musculus</name>
    <name type="common">Mouse</name>
    <dbReference type="NCBI Taxonomy" id="10090"/>
    <lineage>
        <taxon>Eukaryota</taxon>
        <taxon>Metazoa</taxon>
        <taxon>Chordata</taxon>
        <taxon>Craniata</taxon>
        <taxon>Vertebrata</taxon>
        <taxon>Euteleostomi</taxon>
        <taxon>Mammalia</taxon>
        <taxon>Eutheria</taxon>
        <taxon>Euarchontoglires</taxon>
        <taxon>Glires</taxon>
        <taxon>Rodentia</taxon>
        <taxon>Myomorpha</taxon>
        <taxon>Muroidea</taxon>
        <taxon>Muridae</taxon>
        <taxon>Murinae</taxon>
        <taxon>Mus</taxon>
        <taxon>Mus</taxon>
    </lineage>
</organism>
<reference evidence="2" key="8">
    <citation type="journal article" date="2005" name="Science">
        <title>Antisense Transcription in the Mammalian Transcriptome.</title>
        <authorList>
            <consortium name="RIKEN Genome Exploration Research Group and Genome Science Group (Genome Network Project Core Group) and the FANTOM Consortium"/>
        </authorList>
    </citation>
    <scope>NUCLEOTIDE SEQUENCE</scope>
    <source>
        <strain evidence="2">C57BL/6J</strain>
        <tissue evidence="2">Retina</tissue>
    </source>
</reference>
<evidence type="ECO:0000313" key="2">
    <source>
        <dbReference type="EMBL" id="BAE28776.1"/>
    </source>
</evidence>
<reference evidence="2" key="5">
    <citation type="journal article" date="2002" name="Nature">
        <title>Analysis of the mouse transcriptome based on functional annotation of 60,770 full-length cDNAs.</title>
        <authorList>
            <consortium name="The FANTOM Consortium and the RIKEN Genome Exploration Research Group Phase I and II Team"/>
        </authorList>
    </citation>
    <scope>NUCLEOTIDE SEQUENCE</scope>
    <source>
        <strain evidence="2">C57BL/6J</strain>
        <tissue evidence="2">Retina</tissue>
    </source>
</reference>
<dbReference type="AlphaFoldDB" id="Q3UEY5"/>
<reference evidence="2" key="2">
    <citation type="journal article" date="2000" name="Genome Res.">
        <title>Normalization and subtraction of cap-trapper-selected cDNAs to prepare full-length cDNA libraries for rapid discovery of new genes.</title>
        <authorList>
            <person name="Carninci P."/>
            <person name="Shibata Y."/>
            <person name="Hayatsu N."/>
            <person name="Sugahara Y."/>
            <person name="Shibata K."/>
            <person name="Itoh M."/>
            <person name="Konno H."/>
            <person name="Okazaki Y."/>
            <person name="Muramatsu M."/>
            <person name="Hayashizaki Y."/>
        </authorList>
    </citation>
    <scope>NUCLEOTIDE SEQUENCE</scope>
    <source>
        <strain evidence="2">C57BL/6J</strain>
        <tissue evidence="2">Retina</tissue>
    </source>
</reference>
<dbReference type="CTD" id="546024"/>
<dbReference type="OrthoDB" id="6159439at2759"/>
<feature type="region of interest" description="Disordered" evidence="1">
    <location>
        <begin position="9"/>
        <end position="52"/>
    </location>
</feature>
<name>Q3UEY5_MOUSE</name>
<gene>
    <name evidence="3" type="primary">Crxos</name>
    <name evidence="3" type="synonym">AY590891</name>
    <name evidence="3" type="synonym">Crxos1</name>
</gene>
<evidence type="ECO:0000313" key="3">
    <source>
        <dbReference type="MGI" id="MGI:2451355"/>
    </source>
</evidence>
<dbReference type="AGR" id="MGI:2451355"/>
<dbReference type="GeneID" id="546024"/>
<reference evidence="2" key="6">
    <citation type="submission" date="2004-03" db="EMBL/GenBank/DDBJ databases">
        <authorList>
            <person name="Arakawa T."/>
            <person name="Carninci P."/>
            <person name="Fukuda S."/>
            <person name="Hashizume W."/>
            <person name="Hayashida K."/>
            <person name="Hori F."/>
            <person name="Iida J."/>
            <person name="Imamura K."/>
            <person name="Imotani K."/>
            <person name="Itoh M."/>
            <person name="Kanagawa S."/>
            <person name="Kawai J."/>
            <person name="Kojima M."/>
            <person name="Konno H."/>
            <person name="Murata M."/>
            <person name="Nakamura M."/>
            <person name="Ninomiya N."/>
            <person name="Nishiyori H."/>
            <person name="Nomura K."/>
            <person name="Ohno M."/>
            <person name="Sakazume N."/>
            <person name="Sano H."/>
            <person name="Sasaki D."/>
            <person name="Shibata K."/>
            <person name="Shiraki T."/>
            <person name="Tagami M."/>
            <person name="Tagami Y."/>
            <person name="Waki K."/>
            <person name="Watahiki A."/>
            <person name="Muramatsu M."/>
            <person name="Hayashizaki Y."/>
        </authorList>
    </citation>
    <scope>NUCLEOTIDE SEQUENCE</scope>
    <source>
        <strain evidence="2">C57BL/6J</strain>
        <tissue evidence="2">Retina</tissue>
    </source>
</reference>
<protein>
    <submittedName>
        <fullName evidence="2">Uncharacterized protein</fullName>
    </submittedName>
</protein>
<reference evidence="2" key="3">
    <citation type="journal article" date="2000" name="Genome Res.">
        <title>RIKEN integrated sequence analysis (RISA) system--384-format sequencing pipeline with 384 multicapillary sequencer.</title>
        <authorList>
            <person name="Shibata K."/>
            <person name="Itoh M."/>
            <person name="Aizawa K."/>
            <person name="Nagaoka S."/>
            <person name="Sasaki N."/>
            <person name="Carninci P."/>
            <person name="Konno H."/>
            <person name="Akiyama J."/>
            <person name="Nishi K."/>
            <person name="Kitsunai T."/>
            <person name="Tashiro H."/>
            <person name="Itoh M."/>
            <person name="Sumi N."/>
            <person name="Ishii Y."/>
            <person name="Nakamura S."/>
            <person name="Hazama M."/>
            <person name="Nishine T."/>
            <person name="Harada A."/>
            <person name="Yamamoto R."/>
            <person name="Matsumoto H."/>
            <person name="Sakaguchi S."/>
            <person name="Ikegami T."/>
            <person name="Kashiwagi K."/>
            <person name="Fujiwake S."/>
            <person name="Inoue K."/>
            <person name="Togawa Y."/>
            <person name="Izawa M."/>
            <person name="Ohara E."/>
            <person name="Watahiki M."/>
            <person name="Yoneda Y."/>
            <person name="Ishikawa T."/>
            <person name="Ozawa K."/>
            <person name="Tanaka T."/>
            <person name="Matsuura S."/>
            <person name="Kawai J."/>
            <person name="Okazaki Y."/>
            <person name="Muramatsu M."/>
            <person name="Inoue Y."/>
            <person name="Kira A."/>
            <person name="Hayashizaki Y."/>
        </authorList>
    </citation>
    <scope>NUCLEOTIDE SEQUENCE</scope>
    <source>
        <strain evidence="2">C57BL/6J</strain>
        <tissue evidence="2">Retina</tissue>
    </source>
</reference>
<reference evidence="2" key="7">
    <citation type="journal article" date="2005" name="Science">
        <title>The Transcriptional Landscape of the Mammalian Genome.</title>
        <authorList>
            <consortium name="The FANTOM Consortium"/>
            <consortium name="Riken Genome Exploration Research Group and Genome Science Group (Genome Network Project Core Group)"/>
        </authorList>
    </citation>
    <scope>NUCLEOTIDE SEQUENCE</scope>
    <source>
        <strain evidence="2">C57BL/6J</strain>
        <tissue evidence="2">Retina</tissue>
    </source>
</reference>
<sequence length="162" mass="17133">MVPLLLPTKPCAAGHQAGSTGSFPSIPLSPRPAVSTVADPPSPWATPTCTTKTVSPIPHPLSQAWLHQTHQMVDASQNPQGQCLNTWVPGQMTLDRNGAEMVLSLHLGPPLECPGPNPTAVVPLLLTASPQKWPLLQDSYQLNVQHSITLTSCLLSQGMVTG</sequence>
<dbReference type="RefSeq" id="NP_001192203.1">
    <property type="nucleotide sequence ID" value="NM_001205274.1"/>
</dbReference>
<dbReference type="BioGRID-ORCS" id="546024">
    <property type="hits" value="7 hits in 77 CRISPR screens"/>
</dbReference>
<accession>Q3UEY5</accession>
<evidence type="ECO:0000256" key="1">
    <source>
        <dbReference type="SAM" id="MobiDB-lite"/>
    </source>
</evidence>
<reference evidence="2" key="4">
    <citation type="journal article" date="2001" name="Nature">
        <title>Functional annotation of a full-length mouse cDNA collection.</title>
        <authorList>
            <consortium name="The RIKEN Genome Exploration Research Group Phase II Team and the FANTOM Consortium"/>
        </authorList>
    </citation>
    <scope>NUCLEOTIDE SEQUENCE</scope>
    <source>
        <strain evidence="2">C57BL/6J</strain>
        <tissue evidence="2">Retina</tissue>
    </source>
</reference>
<dbReference type="MGI" id="MGI:2451355">
    <property type="gene designation" value="Crxos"/>
</dbReference>